<keyword evidence="2" id="KW-1185">Reference proteome</keyword>
<dbReference type="OrthoDB" id="573505at2"/>
<dbReference type="EMBL" id="CZDF01000158">
    <property type="protein sequence ID" value="CUR33579.1"/>
    <property type="molecule type" value="Genomic_DNA"/>
</dbReference>
<accession>A0A1J1LM75</accession>
<dbReference type="AlphaFoldDB" id="A0A1J1LM75"/>
<name>A0A1J1LM75_9CYAN</name>
<evidence type="ECO:0000313" key="1">
    <source>
        <dbReference type="EMBL" id="CUR33579.1"/>
    </source>
</evidence>
<gene>
    <name evidence="1" type="ORF">PL9214520118</name>
</gene>
<reference evidence="2" key="1">
    <citation type="submission" date="2015-10" db="EMBL/GenBank/DDBJ databases">
        <authorList>
            <person name="Regsiter A."/>
            <person name="william w."/>
        </authorList>
    </citation>
    <scope>NUCLEOTIDE SEQUENCE [LARGE SCALE GENOMIC DNA]</scope>
</reference>
<organism evidence="1 2">
    <name type="scientific">Planktothrix tepida PCC 9214</name>
    <dbReference type="NCBI Taxonomy" id="671072"/>
    <lineage>
        <taxon>Bacteria</taxon>
        <taxon>Bacillati</taxon>
        <taxon>Cyanobacteriota</taxon>
        <taxon>Cyanophyceae</taxon>
        <taxon>Oscillatoriophycideae</taxon>
        <taxon>Oscillatoriales</taxon>
        <taxon>Microcoleaceae</taxon>
        <taxon>Planktothrix</taxon>
    </lineage>
</organism>
<sequence>MKTQWQIYRQLELIPDTVLLPSPDKGTSAFYKGELWRGLVNSWSKNLSETQKVSHLNICFQLDYCDPYLTEKFNFFQTIWQFLNQPINLSELFHPSSEPYVWTSSNPLGDIQWHIYDPKSGQTYDLNSEEEVLGWLEQRGSN</sequence>
<protein>
    <submittedName>
        <fullName evidence="1">Uncharacterized protein</fullName>
    </submittedName>
</protein>
<dbReference type="RefSeq" id="WP_072720205.1">
    <property type="nucleotide sequence ID" value="NZ_LN889803.1"/>
</dbReference>
<proteinExistence type="predicted"/>
<evidence type="ECO:0000313" key="2">
    <source>
        <dbReference type="Proteomes" id="UP000184315"/>
    </source>
</evidence>
<dbReference type="Proteomes" id="UP000184315">
    <property type="component" value="Unassembled WGS sequence"/>
</dbReference>